<evidence type="ECO:0000313" key="3">
    <source>
        <dbReference type="EMBL" id="RUO81431.1"/>
    </source>
</evidence>
<dbReference type="InterPro" id="IPR023614">
    <property type="entry name" value="Porin_dom_sf"/>
</dbReference>
<dbReference type="SUPFAM" id="SSF56935">
    <property type="entry name" value="Porins"/>
    <property type="match status" value="1"/>
</dbReference>
<dbReference type="InterPro" id="IPR011250">
    <property type="entry name" value="OMP/PagP_B-barrel"/>
</dbReference>
<dbReference type="InterPro" id="IPR027385">
    <property type="entry name" value="Beta-barrel_OMP"/>
</dbReference>
<name>A0A432ZUA8_9GAMM</name>
<gene>
    <name evidence="3" type="ORF">CWI84_01340</name>
</gene>
<evidence type="ECO:0000259" key="2">
    <source>
        <dbReference type="Pfam" id="PF13505"/>
    </source>
</evidence>
<dbReference type="NCBIfam" id="TIGR01414">
    <property type="entry name" value="autotrans_barl"/>
    <property type="match status" value="1"/>
</dbReference>
<comment type="caution">
    <text evidence="3">The sequence shown here is derived from an EMBL/GenBank/DDBJ whole genome shotgun (WGS) entry which is preliminary data.</text>
</comment>
<dbReference type="GO" id="GO:0019867">
    <property type="term" value="C:outer membrane"/>
    <property type="evidence" value="ECO:0007669"/>
    <property type="project" value="InterPro"/>
</dbReference>
<dbReference type="Proteomes" id="UP000287996">
    <property type="component" value="Unassembled WGS sequence"/>
</dbReference>
<organism evidence="3 4">
    <name type="scientific">Idiomarina tyrosinivorans</name>
    <dbReference type="NCBI Taxonomy" id="1445662"/>
    <lineage>
        <taxon>Bacteria</taxon>
        <taxon>Pseudomonadati</taxon>
        <taxon>Pseudomonadota</taxon>
        <taxon>Gammaproteobacteria</taxon>
        <taxon>Alteromonadales</taxon>
        <taxon>Idiomarinaceae</taxon>
        <taxon>Idiomarina</taxon>
    </lineage>
</organism>
<keyword evidence="4" id="KW-1185">Reference proteome</keyword>
<reference evidence="3 4" key="1">
    <citation type="journal article" date="2011" name="Front. Microbiol.">
        <title>Genomic signatures of strain selection and enhancement in Bacillus atrophaeus var. globigii, a historical biowarfare simulant.</title>
        <authorList>
            <person name="Gibbons H.S."/>
            <person name="Broomall S.M."/>
            <person name="McNew L.A."/>
            <person name="Daligault H."/>
            <person name="Chapman C."/>
            <person name="Bruce D."/>
            <person name="Karavis M."/>
            <person name="Krepps M."/>
            <person name="McGregor P.A."/>
            <person name="Hong C."/>
            <person name="Park K.H."/>
            <person name="Akmal A."/>
            <person name="Feldman A."/>
            <person name="Lin J.S."/>
            <person name="Chang W.E."/>
            <person name="Higgs B.W."/>
            <person name="Demirev P."/>
            <person name="Lindquist J."/>
            <person name="Liem A."/>
            <person name="Fochler E."/>
            <person name="Read T.D."/>
            <person name="Tapia R."/>
            <person name="Johnson S."/>
            <person name="Bishop-Lilly K.A."/>
            <person name="Detter C."/>
            <person name="Han C."/>
            <person name="Sozhamannan S."/>
            <person name="Rosenzweig C.N."/>
            <person name="Skowronski E.W."/>
        </authorList>
    </citation>
    <scope>NUCLEOTIDE SEQUENCE [LARGE SCALE GENOMIC DNA]</scope>
    <source>
        <strain evidence="3 4">CC-PW-9</strain>
    </source>
</reference>
<dbReference type="EMBL" id="PIQH01000001">
    <property type="protein sequence ID" value="RUO81431.1"/>
    <property type="molecule type" value="Genomic_DNA"/>
</dbReference>
<evidence type="ECO:0000256" key="1">
    <source>
        <dbReference type="ARBA" id="ARBA00022729"/>
    </source>
</evidence>
<dbReference type="AlphaFoldDB" id="A0A432ZUA8"/>
<feature type="domain" description="Outer membrane protein beta-barrel" evidence="2">
    <location>
        <begin position="50"/>
        <end position="188"/>
    </location>
</feature>
<dbReference type="InterPro" id="IPR006315">
    <property type="entry name" value="OM_autotransptr_brl_dom"/>
</dbReference>
<proteinExistence type="predicted"/>
<accession>A0A432ZUA8</accession>
<dbReference type="Pfam" id="PF13505">
    <property type="entry name" value="OMP_b-brl"/>
    <property type="match status" value="1"/>
</dbReference>
<dbReference type="SUPFAM" id="SSF56925">
    <property type="entry name" value="OMPA-like"/>
    <property type="match status" value="1"/>
</dbReference>
<sequence length="240" mass="25974">MSAPNPVIPCFSTTKLARFGTKQTPFYHLFTGRQCMENGFEKLAHCVFACLVLLLLGTAKPAVAQQQNWNNVDLSYQRDSVSSKGNSQDFQGFGIGATMALTNNVLVLGDYHSLSSDKPASLDYQEWLVGVGYRQTVSPNTDVYAAVRYDRLNADAGNNSAVNDGIAVGAGVRSSASPGLTLQAHVDYSMMELSNAWRAGVGVLLNLSQQFSIGIGYERLAASDTDETINSLNATVRYHF</sequence>
<dbReference type="Gene3D" id="2.40.160.10">
    <property type="entry name" value="Porin"/>
    <property type="match status" value="1"/>
</dbReference>
<protein>
    <recommendedName>
        <fullName evidence="2">Outer membrane protein beta-barrel domain-containing protein</fullName>
    </recommendedName>
</protein>
<keyword evidence="1" id="KW-0732">Signal</keyword>
<evidence type="ECO:0000313" key="4">
    <source>
        <dbReference type="Proteomes" id="UP000287996"/>
    </source>
</evidence>